<proteinExistence type="inferred from homology"/>
<evidence type="ECO:0000256" key="1">
    <source>
        <dbReference type="ARBA" id="ARBA00010254"/>
    </source>
</evidence>
<keyword evidence="2 6" id="KW-0699">rRNA-binding</keyword>
<accession>A0A7V5HN92</accession>
<evidence type="ECO:0000256" key="5">
    <source>
        <dbReference type="ARBA" id="ARBA00023274"/>
    </source>
</evidence>
<dbReference type="HAMAP" id="MF_01345_B">
    <property type="entry name" value="Ribosomal_uS17_B"/>
    <property type="match status" value="1"/>
</dbReference>
<dbReference type="NCBIfam" id="TIGR03635">
    <property type="entry name" value="uS17_bact"/>
    <property type="match status" value="1"/>
</dbReference>
<evidence type="ECO:0000256" key="2">
    <source>
        <dbReference type="ARBA" id="ARBA00022730"/>
    </source>
</evidence>
<dbReference type="GO" id="GO:0022627">
    <property type="term" value="C:cytosolic small ribosomal subunit"/>
    <property type="evidence" value="ECO:0007669"/>
    <property type="project" value="UniProtKB-UniRule"/>
</dbReference>
<dbReference type="GO" id="GO:0006412">
    <property type="term" value="P:translation"/>
    <property type="evidence" value="ECO:0007669"/>
    <property type="project" value="UniProtKB-UniRule"/>
</dbReference>
<comment type="caution">
    <text evidence="8">The sequence shown here is derived from an EMBL/GenBank/DDBJ whole genome shotgun (WGS) entry which is preliminary data.</text>
</comment>
<comment type="similarity">
    <text evidence="1 6 7">Belongs to the universal ribosomal protein uS17 family.</text>
</comment>
<dbReference type="GO" id="GO:0003735">
    <property type="term" value="F:structural constituent of ribosome"/>
    <property type="evidence" value="ECO:0007669"/>
    <property type="project" value="UniProtKB-UniRule"/>
</dbReference>
<dbReference type="Gene3D" id="2.40.50.140">
    <property type="entry name" value="Nucleic acid-binding proteins"/>
    <property type="match status" value="1"/>
</dbReference>
<dbReference type="InterPro" id="IPR012340">
    <property type="entry name" value="NA-bd_OB-fold"/>
</dbReference>
<comment type="subunit">
    <text evidence="6">Part of the 30S ribosomal subunit.</text>
</comment>
<comment type="function">
    <text evidence="6">One of the primary rRNA binding proteins, it binds specifically to the 5'-end of 16S ribosomal RNA.</text>
</comment>
<evidence type="ECO:0000256" key="6">
    <source>
        <dbReference type="HAMAP-Rule" id="MF_01345"/>
    </source>
</evidence>
<dbReference type="InterPro" id="IPR019984">
    <property type="entry name" value="Ribosomal_uS17_bact/chlr"/>
</dbReference>
<dbReference type="PANTHER" id="PTHR10744:SF1">
    <property type="entry name" value="SMALL RIBOSOMAL SUBUNIT PROTEIN US17M"/>
    <property type="match status" value="1"/>
</dbReference>
<dbReference type="NCBIfam" id="NF004123">
    <property type="entry name" value="PRK05610.1"/>
    <property type="match status" value="1"/>
</dbReference>
<dbReference type="Pfam" id="PF00366">
    <property type="entry name" value="Ribosomal_S17"/>
    <property type="match status" value="1"/>
</dbReference>
<keyword evidence="3 6" id="KW-0694">RNA-binding</keyword>
<organism evidence="8">
    <name type="scientific">candidate division WOR-3 bacterium</name>
    <dbReference type="NCBI Taxonomy" id="2052148"/>
    <lineage>
        <taxon>Bacteria</taxon>
        <taxon>Bacteria division WOR-3</taxon>
    </lineage>
</organism>
<dbReference type="SUPFAM" id="SSF50249">
    <property type="entry name" value="Nucleic acid-binding proteins"/>
    <property type="match status" value="1"/>
</dbReference>
<dbReference type="Proteomes" id="UP000886050">
    <property type="component" value="Unassembled WGS sequence"/>
</dbReference>
<keyword evidence="5 6" id="KW-0687">Ribonucleoprotein</keyword>
<dbReference type="InterPro" id="IPR000266">
    <property type="entry name" value="Ribosomal_uS17"/>
</dbReference>
<dbReference type="GO" id="GO:0019843">
    <property type="term" value="F:rRNA binding"/>
    <property type="evidence" value="ECO:0007669"/>
    <property type="project" value="UniProtKB-UniRule"/>
</dbReference>
<reference evidence="8" key="1">
    <citation type="journal article" date="2020" name="mSystems">
        <title>Genome- and Community-Level Interaction Insights into Carbon Utilization and Element Cycling Functions of Hydrothermarchaeota in Hydrothermal Sediment.</title>
        <authorList>
            <person name="Zhou Z."/>
            <person name="Liu Y."/>
            <person name="Xu W."/>
            <person name="Pan J."/>
            <person name="Luo Z.H."/>
            <person name="Li M."/>
        </authorList>
    </citation>
    <scope>NUCLEOTIDE SEQUENCE [LARGE SCALE GENOMIC DNA]</scope>
    <source>
        <strain evidence="8">HyVt-96</strain>
    </source>
</reference>
<dbReference type="PRINTS" id="PR00973">
    <property type="entry name" value="RIBOSOMALS17"/>
</dbReference>
<evidence type="ECO:0000256" key="4">
    <source>
        <dbReference type="ARBA" id="ARBA00022980"/>
    </source>
</evidence>
<sequence>MGRRKQFIGTVVSDKMDKTVVVMVETLVKHPLYEKYVRRRKKYMAHDENNECRIGDKVLIEETRPLSRRKRWRVRQILEKAKSVELEELPEEGGES</sequence>
<dbReference type="EMBL" id="DRTX01000170">
    <property type="protein sequence ID" value="HHF53389.1"/>
    <property type="molecule type" value="Genomic_DNA"/>
</dbReference>
<dbReference type="PANTHER" id="PTHR10744">
    <property type="entry name" value="40S RIBOSOMAL PROTEIN S11 FAMILY MEMBER"/>
    <property type="match status" value="1"/>
</dbReference>
<evidence type="ECO:0000256" key="7">
    <source>
        <dbReference type="RuleBase" id="RU003872"/>
    </source>
</evidence>
<name>A0A7V5HN92_UNCW3</name>
<dbReference type="AlphaFoldDB" id="A0A7V5HN92"/>
<gene>
    <name evidence="6" type="primary">rpsQ</name>
    <name evidence="8" type="ORF">ENL43_03390</name>
</gene>
<dbReference type="InterPro" id="IPR019979">
    <property type="entry name" value="Ribosomal_uS17_CS"/>
</dbReference>
<dbReference type="CDD" id="cd00364">
    <property type="entry name" value="Ribosomal_uS17"/>
    <property type="match status" value="1"/>
</dbReference>
<evidence type="ECO:0000256" key="3">
    <source>
        <dbReference type="ARBA" id="ARBA00022884"/>
    </source>
</evidence>
<protein>
    <recommendedName>
        <fullName evidence="6">Small ribosomal subunit protein uS17</fullName>
    </recommendedName>
</protein>
<keyword evidence="4 6" id="KW-0689">Ribosomal protein</keyword>
<dbReference type="PROSITE" id="PS00056">
    <property type="entry name" value="RIBOSOMAL_S17"/>
    <property type="match status" value="1"/>
</dbReference>
<evidence type="ECO:0000313" key="8">
    <source>
        <dbReference type="EMBL" id="HHF53389.1"/>
    </source>
</evidence>